<comment type="caution">
    <text evidence="1">The sequence shown here is derived from an EMBL/GenBank/DDBJ whole genome shotgun (WGS) entry which is preliminary data.</text>
</comment>
<proteinExistence type="predicted"/>
<protein>
    <submittedName>
        <fullName evidence="1">Phage late control D family protein</fullName>
    </submittedName>
</protein>
<dbReference type="EMBL" id="QXDJ01000003">
    <property type="protein sequence ID" value="RII34304.1"/>
    <property type="molecule type" value="Genomic_DNA"/>
</dbReference>
<dbReference type="AlphaFoldDB" id="A0A399IMH4"/>
<name>A0A399IMH4_9CLOT</name>
<dbReference type="Proteomes" id="UP000265930">
    <property type="component" value="Unassembled WGS sequence"/>
</dbReference>
<organism evidence="1 2">
    <name type="scientific">Clostridium chromiireducens</name>
    <dbReference type="NCBI Taxonomy" id="225345"/>
    <lineage>
        <taxon>Bacteria</taxon>
        <taxon>Bacillati</taxon>
        <taxon>Bacillota</taxon>
        <taxon>Clostridia</taxon>
        <taxon>Eubacteriales</taxon>
        <taxon>Clostridiaceae</taxon>
        <taxon>Clostridium</taxon>
    </lineage>
</organism>
<evidence type="ECO:0000313" key="2">
    <source>
        <dbReference type="Proteomes" id="UP000265930"/>
    </source>
</evidence>
<accession>A0A399IMH4</accession>
<sequence>MIFLEPRAIIEVDGADIKWNDFLSLSVENTVYLAADSFECTLNNSLMLSDWLRKNQEVRIYLGYVKNIHEWDKSQLNHIFTGKIDGVKPNFDSSKTVRIIGRDYSETMIDTEYSVSYNDASSSDIANLLAQKYGLKPIVTATDNKVDRDMWINKKEWEVLQGLADEEGFVCYVTKDKELYFGERNANESAIDTFVYTQGLKSNCKIEFDDSSIDVINKVTVRHWIHKRKQLIEASSQNDFLISQMGQTKERIEYVAKATTDGIAKGYADKLLKEYSRQVVTGNGTRYPGNPNLYAEGIVNTVNCGRFSGSYYLNKVVHQLSKNEGYINTFDITNVRPDDAQQYRSDIYENNGKKY</sequence>
<dbReference type="SUPFAM" id="SSF69279">
    <property type="entry name" value="Phage tail proteins"/>
    <property type="match status" value="1"/>
</dbReference>
<reference evidence="1 2" key="1">
    <citation type="submission" date="2018-08" db="EMBL/GenBank/DDBJ databases">
        <title>Genome of Clostridium chromiireducens C1, DSM12136.</title>
        <authorList>
            <person name="Xing M."/>
            <person name="Wei Y."/>
            <person name="Ang E.L."/>
            <person name="Zhao H."/>
            <person name="Zhang Y."/>
        </authorList>
    </citation>
    <scope>NUCLEOTIDE SEQUENCE [LARGE SCALE GENOMIC DNA]</scope>
    <source>
        <strain evidence="1 2">C1</strain>
    </source>
</reference>
<evidence type="ECO:0000313" key="1">
    <source>
        <dbReference type="EMBL" id="RII34304.1"/>
    </source>
</evidence>
<gene>
    <name evidence="1" type="ORF">D2A34_14235</name>
</gene>